<reference evidence="3" key="1">
    <citation type="submission" date="2022-01" db="EMBL/GenBank/DDBJ databases">
        <authorList>
            <person name="Jo J.-H."/>
            <person name="Im W.-T."/>
        </authorList>
    </citation>
    <scope>NUCLEOTIDE SEQUENCE</scope>
    <source>
        <strain evidence="3">XY25</strain>
    </source>
</reference>
<feature type="compositionally biased region" description="Pro residues" evidence="1">
    <location>
        <begin position="154"/>
        <end position="163"/>
    </location>
</feature>
<dbReference type="Gene3D" id="1.25.40.10">
    <property type="entry name" value="Tetratricopeptide repeat domain"/>
    <property type="match status" value="1"/>
</dbReference>
<dbReference type="Proteomes" id="UP001165384">
    <property type="component" value="Unassembled WGS sequence"/>
</dbReference>
<proteinExistence type="predicted"/>
<name>A0ABS9K0U8_9RHOO</name>
<dbReference type="SUPFAM" id="SSF48452">
    <property type="entry name" value="TPR-like"/>
    <property type="match status" value="1"/>
</dbReference>
<dbReference type="InterPro" id="IPR011990">
    <property type="entry name" value="TPR-like_helical_dom_sf"/>
</dbReference>
<accession>A0ABS9K0U8</accession>
<comment type="caution">
    <text evidence="3">The sequence shown here is derived from an EMBL/GenBank/DDBJ whole genome shotgun (WGS) entry which is preliminary data.</text>
</comment>
<evidence type="ECO:0000313" key="3">
    <source>
        <dbReference type="EMBL" id="MCG2576773.1"/>
    </source>
</evidence>
<evidence type="ECO:0000256" key="1">
    <source>
        <dbReference type="SAM" id="MobiDB-lite"/>
    </source>
</evidence>
<keyword evidence="2" id="KW-0812">Transmembrane</keyword>
<protein>
    <recommendedName>
        <fullName evidence="5">Tetratricopeptide repeat protein</fullName>
    </recommendedName>
</protein>
<dbReference type="Pfam" id="PF13432">
    <property type="entry name" value="TPR_16"/>
    <property type="match status" value="1"/>
</dbReference>
<dbReference type="SMART" id="SM00028">
    <property type="entry name" value="TPR"/>
    <property type="match status" value="3"/>
</dbReference>
<feature type="region of interest" description="Disordered" evidence="1">
    <location>
        <begin position="111"/>
        <end position="179"/>
    </location>
</feature>
<sequence>MSLINDMLRNIEAKRPDDLARHSLQREIRSLPPEKRGAGRAIRIVLALGVFTALGAMAWYFGNYPGEAPAKLIPPPAAPDLAVPPPLVAAPAPAAGDPGADQAADNLRLSSNLASAPPPAAPVLGVPDPVPPPLAATPKNEPAAAAPQAATTAPVPPVLPPGPVKIEKSPVAATARDRADAEFRKAESALLAGRSGEAVDGLRAALKIDPSYVPVRQALLRQLLDTRRMDEAMAVLHEGVDLLPAQTGWAMSLARLQLEQGDLAAADRTLGRSQAYAEGNADYAGFQGHVKSRLGAHKPAIAHYQRAARLAPNEGRWWLGLGLALEADSRVPEARDALRRALVTGGLNADLAALAEQHLRQ</sequence>
<evidence type="ECO:0008006" key="5">
    <source>
        <dbReference type="Google" id="ProtNLM"/>
    </source>
</evidence>
<feature type="transmembrane region" description="Helical" evidence="2">
    <location>
        <begin position="41"/>
        <end position="61"/>
    </location>
</feature>
<keyword evidence="2" id="KW-0472">Membrane</keyword>
<keyword evidence="2" id="KW-1133">Transmembrane helix</keyword>
<gene>
    <name evidence="3" type="ORF">LZ012_07180</name>
</gene>
<feature type="compositionally biased region" description="Low complexity" evidence="1">
    <location>
        <begin position="136"/>
        <end position="153"/>
    </location>
</feature>
<dbReference type="RefSeq" id="WP_275709057.1">
    <property type="nucleotide sequence ID" value="NZ_JAKLTN010000001.1"/>
</dbReference>
<evidence type="ECO:0000256" key="2">
    <source>
        <dbReference type="SAM" id="Phobius"/>
    </source>
</evidence>
<keyword evidence="4" id="KW-1185">Reference proteome</keyword>
<dbReference type="EMBL" id="JAKLTN010000001">
    <property type="protein sequence ID" value="MCG2576773.1"/>
    <property type="molecule type" value="Genomic_DNA"/>
</dbReference>
<organism evidence="3 4">
    <name type="scientific">Dechloromonas hankyongensis</name>
    <dbReference type="NCBI Taxonomy" id="2908002"/>
    <lineage>
        <taxon>Bacteria</taxon>
        <taxon>Pseudomonadati</taxon>
        <taxon>Pseudomonadota</taxon>
        <taxon>Betaproteobacteria</taxon>
        <taxon>Rhodocyclales</taxon>
        <taxon>Azonexaceae</taxon>
        <taxon>Dechloromonas</taxon>
    </lineage>
</organism>
<evidence type="ECO:0000313" key="4">
    <source>
        <dbReference type="Proteomes" id="UP001165384"/>
    </source>
</evidence>
<dbReference type="InterPro" id="IPR019734">
    <property type="entry name" value="TPR_rpt"/>
</dbReference>